<dbReference type="SUPFAM" id="SSF53474">
    <property type="entry name" value="alpha/beta-Hydrolases"/>
    <property type="match status" value="1"/>
</dbReference>
<dbReference type="GO" id="GO:0016787">
    <property type="term" value="F:hydrolase activity"/>
    <property type="evidence" value="ECO:0007669"/>
    <property type="project" value="UniProtKB-KW"/>
</dbReference>
<protein>
    <submittedName>
        <fullName evidence="2">Alpha/beta fold hydrolase</fullName>
    </submittedName>
</protein>
<dbReference type="InterPro" id="IPR000073">
    <property type="entry name" value="AB_hydrolase_1"/>
</dbReference>
<accession>A0ABT0XEA4</accession>
<evidence type="ECO:0000313" key="3">
    <source>
        <dbReference type="Proteomes" id="UP001203665"/>
    </source>
</evidence>
<evidence type="ECO:0000313" key="2">
    <source>
        <dbReference type="EMBL" id="MCM2674231.1"/>
    </source>
</evidence>
<evidence type="ECO:0000259" key="1">
    <source>
        <dbReference type="Pfam" id="PF00561"/>
    </source>
</evidence>
<dbReference type="Proteomes" id="UP001203665">
    <property type="component" value="Unassembled WGS sequence"/>
</dbReference>
<organism evidence="2 3">
    <name type="scientific">Alkalicoccobacillus plakortidis</name>
    <dbReference type="NCBI Taxonomy" id="444060"/>
    <lineage>
        <taxon>Bacteria</taxon>
        <taxon>Bacillati</taxon>
        <taxon>Bacillota</taxon>
        <taxon>Bacilli</taxon>
        <taxon>Bacillales</taxon>
        <taxon>Bacillaceae</taxon>
        <taxon>Alkalicoccobacillus</taxon>
    </lineage>
</organism>
<dbReference type="InterPro" id="IPR029058">
    <property type="entry name" value="AB_hydrolase_fold"/>
</dbReference>
<dbReference type="Gene3D" id="3.40.50.1820">
    <property type="entry name" value="alpha/beta hydrolase"/>
    <property type="match status" value="1"/>
</dbReference>
<keyword evidence="2" id="KW-0378">Hydrolase</keyword>
<keyword evidence="3" id="KW-1185">Reference proteome</keyword>
<proteinExistence type="predicted"/>
<dbReference type="EMBL" id="JAMQJY010000001">
    <property type="protein sequence ID" value="MCM2674231.1"/>
    <property type="molecule type" value="Genomic_DNA"/>
</dbReference>
<gene>
    <name evidence="2" type="ORF">NDM98_00980</name>
</gene>
<dbReference type="InterPro" id="IPR053145">
    <property type="entry name" value="AB_hydrolase_Est10"/>
</dbReference>
<dbReference type="Pfam" id="PF00561">
    <property type="entry name" value="Abhydrolase_1"/>
    <property type="match status" value="1"/>
</dbReference>
<comment type="caution">
    <text evidence="2">The sequence shown here is derived from an EMBL/GenBank/DDBJ whole genome shotgun (WGS) entry which is preliminary data.</text>
</comment>
<dbReference type="PANTHER" id="PTHR43265">
    <property type="entry name" value="ESTERASE ESTD"/>
    <property type="match status" value="1"/>
</dbReference>
<name>A0ABT0XEA4_9BACI</name>
<feature type="domain" description="AB hydrolase-1" evidence="1">
    <location>
        <begin position="31"/>
        <end position="138"/>
    </location>
</feature>
<sequence length="266" mass="29602">MAHSLVSLQVKNEHLSGAVHLPDHSLSKTYPAVIFIHGFVGSKVGEHRLFVKASRYLAQKGYASFRFDFSGCGESSGDYRHLTVSKQIQELLTIIDYVKNHPLINENQVTLIGHSLGGATSALVAAQANIHQLILWSAVAQPYQDIVRITGNSAVKIAQKEGVFDYHGFEISHSFFQDLRIHQPLEAISAFKGNVLILHAEQDEDVAVTHAESYAKATQTPSTPIYIKKANHTFASTSWEHKLFEQTANWLSNHQTHRGHKSVEMI</sequence>
<dbReference type="RefSeq" id="WP_251603484.1">
    <property type="nucleotide sequence ID" value="NZ_JAMQJY010000001.1"/>
</dbReference>
<dbReference type="PANTHER" id="PTHR43265:SF1">
    <property type="entry name" value="ESTERASE ESTD"/>
    <property type="match status" value="1"/>
</dbReference>
<reference evidence="2" key="1">
    <citation type="submission" date="2022-06" db="EMBL/GenBank/DDBJ databases">
        <title>Alkalicoccobacillus porphyridii sp. nov., isolated from a marine red alga, Porphyridium purpureum and reclassification of Shouchella plakortidis and Shouchella gibsonii as Alkalicoccobacillus plakortidis comb. nov. and Alkalicoccobacillus gibsonii comb. nov.</title>
        <authorList>
            <person name="Kim K.H."/>
            <person name="Lee J.K."/>
            <person name="Han D.M."/>
            <person name="Baek J.H."/>
            <person name="Jeon C.O."/>
        </authorList>
    </citation>
    <scope>NUCLEOTIDE SEQUENCE</scope>
    <source>
        <strain evidence="2">DSM 19153</strain>
    </source>
</reference>